<accession>A0A6A4TSH3</accession>
<dbReference type="InterPro" id="IPR002110">
    <property type="entry name" value="Ankyrin_rpt"/>
</dbReference>
<dbReference type="InterPro" id="IPR036770">
    <property type="entry name" value="Ankyrin_rpt-contain_sf"/>
</dbReference>
<dbReference type="EMBL" id="VEVO01000002">
    <property type="protein sequence ID" value="KAF0045661.1"/>
    <property type="molecule type" value="Genomic_DNA"/>
</dbReference>
<keyword evidence="1" id="KW-0677">Repeat</keyword>
<evidence type="ECO:0000313" key="5">
    <source>
        <dbReference type="Proteomes" id="UP000438429"/>
    </source>
</evidence>
<dbReference type="PANTHER" id="PTHR24203">
    <property type="entry name" value="ANKYRIN REPEAT FAMILY PROTEIN"/>
    <property type="match status" value="1"/>
</dbReference>
<dbReference type="Proteomes" id="UP000438429">
    <property type="component" value="Unassembled WGS sequence"/>
</dbReference>
<dbReference type="PANTHER" id="PTHR24203:SF14">
    <property type="entry name" value="ANKYRIN REPEAT DOMAIN-CONTAINING PROTEIN 10"/>
    <property type="match status" value="1"/>
</dbReference>
<sequence>MGPGTLESTGSVCMSHCSLMSAGQEPDFPGDEAFASRFPVHRACRDGDVGALVSLTEQLAQSRAHLAAEDSCCGWTPLHWAAHYGQLECVVRLVQMGCGVNTVTSRFNQTPTHTAAFGGHPHCVVWLTQAGADVNRQLCHAECEPQQQSYNNQSSHPAMSVSDTVRVCSLLVSAILQMSDSHKTARGCLQ</sequence>
<keyword evidence="2 3" id="KW-0040">ANK repeat</keyword>
<dbReference type="SMART" id="SM00248">
    <property type="entry name" value="ANK"/>
    <property type="match status" value="2"/>
</dbReference>
<name>A0A6A4TSH3_SCOMX</name>
<dbReference type="Gene3D" id="1.25.40.20">
    <property type="entry name" value="Ankyrin repeat-containing domain"/>
    <property type="match status" value="1"/>
</dbReference>
<protein>
    <submittedName>
        <fullName evidence="4">Uncharacterized protein</fullName>
    </submittedName>
</protein>
<feature type="repeat" description="ANK" evidence="3">
    <location>
        <begin position="73"/>
        <end position="105"/>
    </location>
</feature>
<proteinExistence type="predicted"/>
<dbReference type="PRINTS" id="PR01415">
    <property type="entry name" value="ANKYRIN"/>
</dbReference>
<evidence type="ECO:0000256" key="1">
    <source>
        <dbReference type="ARBA" id="ARBA00022737"/>
    </source>
</evidence>
<dbReference type="SUPFAM" id="SSF48403">
    <property type="entry name" value="Ankyrin repeat"/>
    <property type="match status" value="1"/>
</dbReference>
<gene>
    <name evidence="4" type="ORF">F2P81_002190</name>
</gene>
<organism evidence="4 5">
    <name type="scientific">Scophthalmus maximus</name>
    <name type="common">Turbot</name>
    <name type="synonym">Psetta maxima</name>
    <dbReference type="NCBI Taxonomy" id="52904"/>
    <lineage>
        <taxon>Eukaryota</taxon>
        <taxon>Metazoa</taxon>
        <taxon>Chordata</taxon>
        <taxon>Craniata</taxon>
        <taxon>Vertebrata</taxon>
        <taxon>Euteleostomi</taxon>
        <taxon>Actinopterygii</taxon>
        <taxon>Neopterygii</taxon>
        <taxon>Teleostei</taxon>
        <taxon>Neoteleostei</taxon>
        <taxon>Acanthomorphata</taxon>
        <taxon>Carangaria</taxon>
        <taxon>Pleuronectiformes</taxon>
        <taxon>Pleuronectoidei</taxon>
        <taxon>Scophthalmidae</taxon>
        <taxon>Scophthalmus</taxon>
    </lineage>
</organism>
<reference evidence="4 5" key="1">
    <citation type="submission" date="2019-06" db="EMBL/GenBank/DDBJ databases">
        <title>Draft genomes of female and male turbot (Scophthalmus maximus).</title>
        <authorList>
            <person name="Xu H."/>
            <person name="Xu X.-W."/>
            <person name="Shao C."/>
            <person name="Chen S."/>
        </authorList>
    </citation>
    <scope>NUCLEOTIDE SEQUENCE [LARGE SCALE GENOMIC DNA]</scope>
    <source>
        <strain evidence="4">Ysfricsl-2016a</strain>
        <tissue evidence="4">Blood</tissue>
    </source>
</reference>
<dbReference type="PROSITE" id="PS50297">
    <property type="entry name" value="ANK_REP_REGION"/>
    <property type="match status" value="1"/>
</dbReference>
<evidence type="ECO:0000256" key="3">
    <source>
        <dbReference type="PROSITE-ProRule" id="PRU00023"/>
    </source>
</evidence>
<dbReference type="Pfam" id="PF12796">
    <property type="entry name" value="Ank_2"/>
    <property type="match status" value="1"/>
</dbReference>
<dbReference type="AlphaFoldDB" id="A0A6A4TSH3"/>
<comment type="caution">
    <text evidence="4">The sequence shown here is derived from an EMBL/GenBank/DDBJ whole genome shotgun (WGS) entry which is preliminary data.</text>
</comment>
<evidence type="ECO:0000256" key="2">
    <source>
        <dbReference type="ARBA" id="ARBA00023043"/>
    </source>
</evidence>
<evidence type="ECO:0000313" key="4">
    <source>
        <dbReference type="EMBL" id="KAF0045661.1"/>
    </source>
</evidence>
<dbReference type="PROSITE" id="PS50088">
    <property type="entry name" value="ANK_REPEAT"/>
    <property type="match status" value="1"/>
</dbReference>